<keyword evidence="1" id="KW-0812">Transmembrane</keyword>
<feature type="transmembrane region" description="Helical" evidence="1">
    <location>
        <begin position="333"/>
        <end position="359"/>
    </location>
</feature>
<dbReference type="InterPro" id="IPR026669">
    <property type="entry name" value="Arsenite_MeTrfase-like"/>
</dbReference>
<accession>A0A6A4LB37</accession>
<keyword evidence="1" id="KW-0472">Membrane</keyword>
<dbReference type="PANTHER" id="PTHR43675">
    <property type="entry name" value="ARSENITE METHYLTRANSFERASE"/>
    <property type="match status" value="1"/>
</dbReference>
<feature type="non-terminal residue" evidence="2">
    <location>
        <position position="1"/>
    </location>
</feature>
<reference evidence="2 3" key="1">
    <citation type="journal article" date="2019" name="Genome Biol. Evol.">
        <title>The Rhododendron genome and chromosomal organization provide insight into shared whole-genome duplications across the heath family (Ericaceae).</title>
        <authorList>
            <person name="Soza V.L."/>
            <person name="Lindsley D."/>
            <person name="Waalkes A."/>
            <person name="Ramage E."/>
            <person name="Patwardhan R.P."/>
            <person name="Burton J.N."/>
            <person name="Adey A."/>
            <person name="Kumar A."/>
            <person name="Qiu R."/>
            <person name="Shendure J."/>
            <person name="Hall B."/>
        </authorList>
    </citation>
    <scope>NUCLEOTIDE SEQUENCE [LARGE SCALE GENOMIC DNA]</scope>
    <source>
        <strain evidence="2">RSF 1966-606</strain>
    </source>
</reference>
<evidence type="ECO:0000313" key="3">
    <source>
        <dbReference type="Proteomes" id="UP000428333"/>
    </source>
</evidence>
<evidence type="ECO:0008006" key="4">
    <source>
        <dbReference type="Google" id="ProtNLM"/>
    </source>
</evidence>
<gene>
    <name evidence="2" type="ORF">C3L33_12589</name>
</gene>
<dbReference type="Pfam" id="PF02353">
    <property type="entry name" value="CMAS"/>
    <property type="match status" value="1"/>
</dbReference>
<protein>
    <recommendedName>
        <fullName evidence="4">Cyclopropane-fatty-acyl-phospholipid synthase</fullName>
    </recommendedName>
</protein>
<dbReference type="InterPro" id="IPR029063">
    <property type="entry name" value="SAM-dependent_MTases_sf"/>
</dbReference>
<name>A0A6A4LB37_9ERIC</name>
<dbReference type="AlphaFoldDB" id="A0A6A4LB37"/>
<dbReference type="CDD" id="cd02440">
    <property type="entry name" value="AdoMet_MTases"/>
    <property type="match status" value="1"/>
</dbReference>
<evidence type="ECO:0000256" key="1">
    <source>
        <dbReference type="SAM" id="Phobius"/>
    </source>
</evidence>
<dbReference type="GO" id="GO:0008168">
    <property type="term" value="F:methyltransferase activity"/>
    <property type="evidence" value="ECO:0007669"/>
    <property type="project" value="TreeGrafter"/>
</dbReference>
<proteinExistence type="predicted"/>
<evidence type="ECO:0000313" key="2">
    <source>
        <dbReference type="EMBL" id="KAE9455510.1"/>
    </source>
</evidence>
<organism evidence="2 3">
    <name type="scientific">Rhododendron williamsianum</name>
    <dbReference type="NCBI Taxonomy" id="262921"/>
    <lineage>
        <taxon>Eukaryota</taxon>
        <taxon>Viridiplantae</taxon>
        <taxon>Streptophyta</taxon>
        <taxon>Embryophyta</taxon>
        <taxon>Tracheophyta</taxon>
        <taxon>Spermatophyta</taxon>
        <taxon>Magnoliopsida</taxon>
        <taxon>eudicotyledons</taxon>
        <taxon>Gunneridae</taxon>
        <taxon>Pentapetalae</taxon>
        <taxon>asterids</taxon>
        <taxon>Ericales</taxon>
        <taxon>Ericaceae</taxon>
        <taxon>Ericoideae</taxon>
        <taxon>Rhodoreae</taxon>
        <taxon>Rhododendron</taxon>
    </lineage>
</organism>
<dbReference type="Gene3D" id="3.40.50.150">
    <property type="entry name" value="Vaccinia Virus protein VP39"/>
    <property type="match status" value="1"/>
</dbReference>
<comment type="caution">
    <text evidence="2">The sequence shown here is derived from an EMBL/GenBank/DDBJ whole genome shotgun (WGS) entry which is preliminary data.</text>
</comment>
<keyword evidence="1" id="KW-1133">Transmembrane helix</keyword>
<dbReference type="OrthoDB" id="5977668at2759"/>
<dbReference type="Proteomes" id="UP000428333">
    <property type="component" value="Linkage Group LG07"/>
</dbReference>
<dbReference type="SUPFAM" id="SSF53335">
    <property type="entry name" value="S-adenosyl-L-methionine-dependent methyltransferases"/>
    <property type="match status" value="1"/>
</dbReference>
<keyword evidence="3" id="KW-1185">Reference proteome</keyword>
<dbReference type="EMBL" id="QEFC01001837">
    <property type="protein sequence ID" value="KAE9455510.1"/>
    <property type="molecule type" value="Genomic_DNA"/>
</dbReference>
<sequence length="364" mass="40926">MDAYHRSGYPPRCLRMDIDAYPPVAIHPIVSGWIYAISKLFLSTAGLVAAYGMLTMLGKTCAVLNNPKHMVPSLMETGAARFLVTSLLEEGGTVFTFEGTGKKCLLKTSIRVHNPQFYWKVATQADLGLADAYINGDFSLVDTNEGLQNLFMIFIANRELKNSVSKRRMLTTNASAEPDFKVVGEGINELFALFLDETMTYSSAIFKSEDEDLKVAQMRKISVLIEKARIDKEHEVLEIGCGWGSLAVEVVERTGCKYTGITQSEEQLRFAEMKVKEAGLQDCIKFLLCDYRQLPDTCKYDRIISCEMIEHVGHEYMEEFFGCCDSALAENGLLILQVMMLLLFRYPVGGGYWLFIVFYDEIVS</sequence>
<dbReference type="PANTHER" id="PTHR43675:SF30">
    <property type="entry name" value="CYCLOPROPANE-FATTY-ACYL-PHOSPHOLIPID SYNTHASE"/>
    <property type="match status" value="1"/>
</dbReference>